<dbReference type="InterPro" id="IPR011709">
    <property type="entry name" value="DEAD-box_helicase_OB_fold"/>
</dbReference>
<gene>
    <name evidence="2" type="ORF">GBAR_LOCUS9201</name>
</gene>
<dbReference type="Proteomes" id="UP001174909">
    <property type="component" value="Unassembled WGS sequence"/>
</dbReference>
<organism evidence="2 3">
    <name type="scientific">Geodia barretti</name>
    <name type="common">Barrett's horny sponge</name>
    <dbReference type="NCBI Taxonomy" id="519541"/>
    <lineage>
        <taxon>Eukaryota</taxon>
        <taxon>Metazoa</taxon>
        <taxon>Porifera</taxon>
        <taxon>Demospongiae</taxon>
        <taxon>Heteroscleromorpha</taxon>
        <taxon>Tetractinellida</taxon>
        <taxon>Astrophorina</taxon>
        <taxon>Geodiidae</taxon>
        <taxon>Geodia</taxon>
    </lineage>
</organism>
<name>A0AA35RR00_GEOBA</name>
<dbReference type="EMBL" id="CASHTH010001390">
    <property type="protein sequence ID" value="CAI8014751.1"/>
    <property type="molecule type" value="Genomic_DNA"/>
</dbReference>
<keyword evidence="2" id="KW-0067">ATP-binding</keyword>
<keyword evidence="3" id="KW-1185">Reference proteome</keyword>
<dbReference type="Pfam" id="PF07717">
    <property type="entry name" value="OB_NTP_bind"/>
    <property type="match status" value="1"/>
</dbReference>
<protein>
    <submittedName>
        <fullName evidence="2">Probable ATP-dependent RNA helicase DHX35 homolog</fullName>
    </submittedName>
</protein>
<accession>A0AA35RR00</accession>
<evidence type="ECO:0000313" key="3">
    <source>
        <dbReference type="Proteomes" id="UP001174909"/>
    </source>
</evidence>
<keyword evidence="2" id="KW-0378">Hydrolase</keyword>
<sequence>MVPTQPVQVILSQSRGVLCPGSSRMLLDSTTLGHTAPCEVTTPFSFTLHPFSTPSDPHHGWCSMRVVFNEVIQTSKQYMRDVTVIKPGWLYELAPHFYEYGTERELAEAKRRRTDAS</sequence>
<evidence type="ECO:0000259" key="1">
    <source>
        <dbReference type="Pfam" id="PF07717"/>
    </source>
</evidence>
<comment type="caution">
    <text evidence="2">The sequence shown here is derived from an EMBL/GenBank/DDBJ whole genome shotgun (WGS) entry which is preliminary data.</text>
</comment>
<keyword evidence="2" id="KW-0547">Nucleotide-binding</keyword>
<dbReference type="AlphaFoldDB" id="A0AA35RR00"/>
<evidence type="ECO:0000313" key="2">
    <source>
        <dbReference type="EMBL" id="CAI8014751.1"/>
    </source>
</evidence>
<proteinExistence type="predicted"/>
<keyword evidence="2" id="KW-0347">Helicase</keyword>
<dbReference type="GO" id="GO:0004386">
    <property type="term" value="F:helicase activity"/>
    <property type="evidence" value="ECO:0007669"/>
    <property type="project" value="UniProtKB-KW"/>
</dbReference>
<reference evidence="2" key="1">
    <citation type="submission" date="2023-03" db="EMBL/GenBank/DDBJ databases">
        <authorList>
            <person name="Steffen K."/>
            <person name="Cardenas P."/>
        </authorList>
    </citation>
    <scope>NUCLEOTIDE SEQUENCE</scope>
</reference>
<feature type="domain" description="DEAD-box helicase OB fold" evidence="1">
    <location>
        <begin position="46"/>
        <end position="96"/>
    </location>
</feature>